<evidence type="ECO:0000313" key="12">
    <source>
        <dbReference type="Proteomes" id="UP000000305"/>
    </source>
</evidence>
<feature type="transmembrane region" description="Helical" evidence="9">
    <location>
        <begin position="73"/>
        <end position="96"/>
    </location>
</feature>
<dbReference type="Gene3D" id="1.10.287.70">
    <property type="match status" value="1"/>
</dbReference>
<dbReference type="Pfam" id="PF00060">
    <property type="entry name" value="Lig_chan"/>
    <property type="match status" value="1"/>
</dbReference>
<comment type="similarity">
    <text evidence="2">Belongs to the glutamate-gated ion channel (TC 1.A.10.1) family.</text>
</comment>
<dbReference type="STRING" id="6669.E9GSA4"/>
<feature type="domain" description="Ionotropic glutamate receptor C-terminal" evidence="10">
    <location>
        <begin position="74"/>
        <end position="358"/>
    </location>
</feature>
<evidence type="ECO:0000313" key="11">
    <source>
        <dbReference type="EMBL" id="EFX77679.1"/>
    </source>
</evidence>
<keyword evidence="5 9" id="KW-1133">Transmembrane helix</keyword>
<gene>
    <name evidence="11" type="ORF">DAPPUDRAFT_105942</name>
</gene>
<protein>
    <recommendedName>
        <fullName evidence="10">Ionotropic glutamate receptor C-terminal domain-containing protein</fullName>
    </recommendedName>
</protein>
<keyword evidence="7" id="KW-0675">Receptor</keyword>
<keyword evidence="4 9" id="KW-0812">Transmembrane</keyword>
<evidence type="ECO:0000256" key="3">
    <source>
        <dbReference type="ARBA" id="ARBA00022475"/>
    </source>
</evidence>
<evidence type="ECO:0000256" key="1">
    <source>
        <dbReference type="ARBA" id="ARBA00004651"/>
    </source>
</evidence>
<evidence type="ECO:0000259" key="10">
    <source>
        <dbReference type="Pfam" id="PF00060"/>
    </source>
</evidence>
<dbReference type="PhylomeDB" id="E9GSA4"/>
<comment type="subcellular location">
    <subcellularLocation>
        <location evidence="1">Cell membrane</location>
        <topology evidence="1">Multi-pass membrane protein</topology>
    </subcellularLocation>
</comment>
<keyword evidence="6 9" id="KW-0472">Membrane</keyword>
<dbReference type="KEGG" id="dpx:DAPPUDRAFT_105942"/>
<dbReference type="PANTHER" id="PTHR42643:SF24">
    <property type="entry name" value="IONOTROPIC RECEPTOR 60A"/>
    <property type="match status" value="1"/>
</dbReference>
<dbReference type="GO" id="GO:0050906">
    <property type="term" value="P:detection of stimulus involved in sensory perception"/>
    <property type="evidence" value="ECO:0007669"/>
    <property type="project" value="UniProtKB-ARBA"/>
</dbReference>
<dbReference type="eggNOG" id="KOG1054">
    <property type="taxonomic scope" value="Eukaryota"/>
</dbReference>
<reference evidence="11 12" key="1">
    <citation type="journal article" date="2011" name="Science">
        <title>The ecoresponsive genome of Daphnia pulex.</title>
        <authorList>
            <person name="Colbourne J.K."/>
            <person name="Pfrender M.E."/>
            <person name="Gilbert D."/>
            <person name="Thomas W.K."/>
            <person name="Tucker A."/>
            <person name="Oakley T.H."/>
            <person name="Tokishita S."/>
            <person name="Aerts A."/>
            <person name="Arnold G.J."/>
            <person name="Basu M.K."/>
            <person name="Bauer D.J."/>
            <person name="Caceres C.E."/>
            <person name="Carmel L."/>
            <person name="Casola C."/>
            <person name="Choi J.H."/>
            <person name="Detter J.C."/>
            <person name="Dong Q."/>
            <person name="Dusheyko S."/>
            <person name="Eads B.D."/>
            <person name="Frohlich T."/>
            <person name="Geiler-Samerotte K.A."/>
            <person name="Gerlach D."/>
            <person name="Hatcher P."/>
            <person name="Jogdeo S."/>
            <person name="Krijgsveld J."/>
            <person name="Kriventseva E.V."/>
            <person name="Kultz D."/>
            <person name="Laforsch C."/>
            <person name="Lindquist E."/>
            <person name="Lopez J."/>
            <person name="Manak J.R."/>
            <person name="Muller J."/>
            <person name="Pangilinan J."/>
            <person name="Patwardhan R.P."/>
            <person name="Pitluck S."/>
            <person name="Pritham E.J."/>
            <person name="Rechtsteiner A."/>
            <person name="Rho M."/>
            <person name="Rogozin I.B."/>
            <person name="Sakarya O."/>
            <person name="Salamov A."/>
            <person name="Schaack S."/>
            <person name="Shapiro H."/>
            <person name="Shiga Y."/>
            <person name="Skalitzky C."/>
            <person name="Smith Z."/>
            <person name="Souvorov A."/>
            <person name="Sung W."/>
            <person name="Tang Z."/>
            <person name="Tsuchiya D."/>
            <person name="Tu H."/>
            <person name="Vos H."/>
            <person name="Wang M."/>
            <person name="Wolf Y.I."/>
            <person name="Yamagata H."/>
            <person name="Yamada T."/>
            <person name="Ye Y."/>
            <person name="Shaw J.R."/>
            <person name="Andrews J."/>
            <person name="Crease T.J."/>
            <person name="Tang H."/>
            <person name="Lucas S.M."/>
            <person name="Robertson H.M."/>
            <person name="Bork P."/>
            <person name="Koonin E.V."/>
            <person name="Zdobnov E.M."/>
            <person name="Grigoriev I.V."/>
            <person name="Lynch M."/>
            <person name="Boore J.L."/>
        </authorList>
    </citation>
    <scope>NUCLEOTIDE SEQUENCE [LARGE SCALE GENOMIC DNA]</scope>
</reference>
<dbReference type="InParanoid" id="E9GSA4"/>
<dbReference type="GO" id="GO:0015276">
    <property type="term" value="F:ligand-gated monoatomic ion channel activity"/>
    <property type="evidence" value="ECO:0007669"/>
    <property type="project" value="InterPro"/>
</dbReference>
<evidence type="ECO:0000256" key="4">
    <source>
        <dbReference type="ARBA" id="ARBA00022692"/>
    </source>
</evidence>
<dbReference type="AlphaFoldDB" id="E9GSA4"/>
<name>E9GSA4_DAPPU</name>
<keyword evidence="12" id="KW-1185">Reference proteome</keyword>
<keyword evidence="3" id="KW-1003">Cell membrane</keyword>
<dbReference type="Proteomes" id="UP000000305">
    <property type="component" value="Unassembled WGS sequence"/>
</dbReference>
<dbReference type="HOGENOM" id="CLU_007257_4_2_1"/>
<feature type="transmembrane region" description="Helical" evidence="9">
    <location>
        <begin position="347"/>
        <end position="372"/>
    </location>
</feature>
<feature type="transmembrane region" description="Helical" evidence="9">
    <location>
        <begin position="143"/>
        <end position="167"/>
    </location>
</feature>
<dbReference type="FunFam" id="1.10.287.70:FF:000334">
    <property type="entry name" value="Uncharacterized protein"/>
    <property type="match status" value="1"/>
</dbReference>
<dbReference type="InterPro" id="IPR001320">
    <property type="entry name" value="Iontro_rcpt_C"/>
</dbReference>
<dbReference type="InterPro" id="IPR052192">
    <property type="entry name" value="Insect_Ionotropic_Sensory_Rcpt"/>
</dbReference>
<organism evidence="11 12">
    <name type="scientific">Daphnia pulex</name>
    <name type="common">Water flea</name>
    <dbReference type="NCBI Taxonomy" id="6669"/>
    <lineage>
        <taxon>Eukaryota</taxon>
        <taxon>Metazoa</taxon>
        <taxon>Ecdysozoa</taxon>
        <taxon>Arthropoda</taxon>
        <taxon>Crustacea</taxon>
        <taxon>Branchiopoda</taxon>
        <taxon>Diplostraca</taxon>
        <taxon>Cladocera</taxon>
        <taxon>Anomopoda</taxon>
        <taxon>Daphniidae</taxon>
        <taxon>Daphnia</taxon>
    </lineage>
</organism>
<evidence type="ECO:0000256" key="2">
    <source>
        <dbReference type="ARBA" id="ARBA00008685"/>
    </source>
</evidence>
<sequence length="382" mass="42947">MAKLSSELNKKHLVVLVSEECDVIIAVIRQTPQRLRLLELVHPWMYASMAFMIPMPEVSQNNVDAVVKPFQFWVWMAFIFATTSVIATLSCFNRLFQSKDRSIQKNTAILSSVEVIKNIPMYVVGTLLNQGGVITNKLISIRLVVGAWCLLTLVMLNVYNGVLISYVTESGRPQPIITSFYDAAYDSNIILVLDKGLGADIVISSSQQGLYKAMKDKLTAHTNSRCLSTQQCVDLVKSLPPRYVYLNSVVGLKAAIRKDYTETRQCKLTIAGEDPLVKQVVCWGLAKHSPYLEEFNRGTARLFELGLISLWQNWYEPNSKPCYDDRKNGGENKNKEKPLVRLSLTNLTGAFAVLAFGCALSFLTFLGEMIIFRGKNNWTLRN</sequence>
<dbReference type="PANTHER" id="PTHR42643">
    <property type="entry name" value="IONOTROPIC RECEPTOR 20A-RELATED"/>
    <property type="match status" value="1"/>
</dbReference>
<proteinExistence type="inferred from homology"/>
<evidence type="ECO:0000256" key="6">
    <source>
        <dbReference type="ARBA" id="ARBA00023136"/>
    </source>
</evidence>
<feature type="transmembrane region" description="Helical" evidence="9">
    <location>
        <begin position="37"/>
        <end position="53"/>
    </location>
</feature>
<evidence type="ECO:0000256" key="9">
    <source>
        <dbReference type="SAM" id="Phobius"/>
    </source>
</evidence>
<dbReference type="OrthoDB" id="6354427at2759"/>
<dbReference type="GO" id="GO:0005886">
    <property type="term" value="C:plasma membrane"/>
    <property type="evidence" value="ECO:0007669"/>
    <property type="project" value="UniProtKB-SubCell"/>
</dbReference>
<evidence type="ECO:0000256" key="5">
    <source>
        <dbReference type="ARBA" id="ARBA00022989"/>
    </source>
</evidence>
<accession>E9GSA4</accession>
<evidence type="ECO:0000256" key="7">
    <source>
        <dbReference type="ARBA" id="ARBA00023170"/>
    </source>
</evidence>
<dbReference type="SUPFAM" id="SSF53850">
    <property type="entry name" value="Periplasmic binding protein-like II"/>
    <property type="match status" value="1"/>
</dbReference>
<dbReference type="EMBL" id="GL732561">
    <property type="protein sequence ID" value="EFX77679.1"/>
    <property type="molecule type" value="Genomic_DNA"/>
</dbReference>
<keyword evidence="8" id="KW-0325">Glycoprotein</keyword>
<evidence type="ECO:0000256" key="8">
    <source>
        <dbReference type="ARBA" id="ARBA00023180"/>
    </source>
</evidence>